<evidence type="ECO:0000313" key="2">
    <source>
        <dbReference type="Proteomes" id="UP001176429"/>
    </source>
</evidence>
<evidence type="ECO:0000313" key="1">
    <source>
        <dbReference type="EMBL" id="MDO7877747.1"/>
    </source>
</evidence>
<accession>A0ABT9BHM3</accession>
<reference evidence="1" key="1">
    <citation type="submission" date="2023-07" db="EMBL/GenBank/DDBJ databases">
        <authorList>
            <person name="Kim M.K."/>
        </authorList>
    </citation>
    <scope>NUCLEOTIDE SEQUENCE</scope>
    <source>
        <strain evidence="1">ASUV-10-1</strain>
    </source>
</reference>
<dbReference type="Proteomes" id="UP001176429">
    <property type="component" value="Unassembled WGS sequence"/>
</dbReference>
<sequence length="126" mass="13915">MADSVYSPSPDAPAPYVTDPAALPGLLRQLVADLTDPAVSYLLGAHFYERTNHPRARHFPAVFALRQGEVSHVEVGPDYIAFDTDFVRYPEQGEPGYPGPWPDAFRATVPFAQLYQLCRLVLSPAE</sequence>
<proteinExistence type="predicted"/>
<dbReference type="RefSeq" id="WP_305009202.1">
    <property type="nucleotide sequence ID" value="NZ_JAUQSY010000025.1"/>
</dbReference>
<keyword evidence="2" id="KW-1185">Reference proteome</keyword>
<name>A0ABT9BHM3_9BACT</name>
<gene>
    <name evidence="1" type="ORF">Q5H93_23625</name>
</gene>
<dbReference type="EMBL" id="JAUQSY010000025">
    <property type="protein sequence ID" value="MDO7877747.1"/>
    <property type="molecule type" value="Genomic_DNA"/>
</dbReference>
<protein>
    <submittedName>
        <fullName evidence="1">Uncharacterized protein</fullName>
    </submittedName>
</protein>
<organism evidence="1 2">
    <name type="scientific">Hymenobacter aranciens</name>
    <dbReference type="NCBI Taxonomy" id="3063996"/>
    <lineage>
        <taxon>Bacteria</taxon>
        <taxon>Pseudomonadati</taxon>
        <taxon>Bacteroidota</taxon>
        <taxon>Cytophagia</taxon>
        <taxon>Cytophagales</taxon>
        <taxon>Hymenobacteraceae</taxon>
        <taxon>Hymenobacter</taxon>
    </lineage>
</organism>
<comment type="caution">
    <text evidence="1">The sequence shown here is derived from an EMBL/GenBank/DDBJ whole genome shotgun (WGS) entry which is preliminary data.</text>
</comment>